<dbReference type="STRING" id="1492898.SY85_23355"/>
<dbReference type="Proteomes" id="UP000077177">
    <property type="component" value="Chromosome"/>
</dbReference>
<protein>
    <recommendedName>
        <fullName evidence="2">Luciferase-like monooxygenase</fullName>
    </recommendedName>
</protein>
<gene>
    <name evidence="4" type="ORF">SY85_23355</name>
</gene>
<dbReference type="PANTHER" id="PTHR30137:SF6">
    <property type="entry name" value="LUCIFERASE-LIKE MONOOXYGENASE"/>
    <property type="match status" value="1"/>
</dbReference>
<dbReference type="GO" id="GO:0016705">
    <property type="term" value="F:oxidoreductase activity, acting on paired donors, with incorporation or reduction of molecular oxygen"/>
    <property type="evidence" value="ECO:0007669"/>
    <property type="project" value="InterPro"/>
</dbReference>
<sequence length="344" mass="37993">MNTQKNLADIPVSVLDLAGVKSGETPSHTFKNSLDLAQHAEKWGYTRYWFAEHHNMESIASAATSVLIGYVAGGTSTIRVGSGGVMLPNHAPLIIAEQFGTLESLYPGRIDLGLGRAPGTDQLTSFALRRNMNASVDDFPKDVIELRNYFTPELPNPRVRAFPGEGLHIPIWLLGSSTYSAQLAGILGMPFAFASHFAPTHLHSALQIYRDSFKPSDILKEPYAMACVNVMAADTDEEAQFLATSYYQLAMGIVRGTTKPIQPPVESMEGVWSEYEMAVVQQMAKYAFIGSVDTVQQGMQQFLDETGVDELMVVSHFYDHKDKLNSYKLVSDLFKKTKEHAYSL</sequence>
<feature type="domain" description="Luciferase-like" evidence="3">
    <location>
        <begin position="14"/>
        <end position="309"/>
    </location>
</feature>
<dbReference type="PANTHER" id="PTHR30137">
    <property type="entry name" value="LUCIFERASE-LIKE MONOOXYGENASE"/>
    <property type="match status" value="1"/>
</dbReference>
<dbReference type="InterPro" id="IPR019949">
    <property type="entry name" value="CmoO-like"/>
</dbReference>
<dbReference type="InterPro" id="IPR050766">
    <property type="entry name" value="Bact_Lucif_Oxidored"/>
</dbReference>
<dbReference type="KEGG" id="fla:SY85_23355"/>
<evidence type="ECO:0000313" key="4">
    <source>
        <dbReference type="EMBL" id="ANE52972.1"/>
    </source>
</evidence>
<keyword evidence="5" id="KW-1185">Reference proteome</keyword>
<reference evidence="4 5" key="2">
    <citation type="journal article" date="2016" name="Int. J. Syst. Evol. Microbiol.">
        <title>Flavisolibacter tropicus sp. nov., isolated from tropical soil.</title>
        <authorList>
            <person name="Lee J.J."/>
            <person name="Kang M.S."/>
            <person name="Kim G.S."/>
            <person name="Lee C.S."/>
            <person name="Lim S."/>
            <person name="Lee J."/>
            <person name="Roh S.H."/>
            <person name="Kang H."/>
            <person name="Ha J.M."/>
            <person name="Bae S."/>
            <person name="Jung H.Y."/>
            <person name="Kim M.K."/>
        </authorList>
    </citation>
    <scope>NUCLEOTIDE SEQUENCE [LARGE SCALE GENOMIC DNA]</scope>
    <source>
        <strain evidence="4 5">LCS9</strain>
    </source>
</reference>
<dbReference type="GO" id="GO:0005829">
    <property type="term" value="C:cytosol"/>
    <property type="evidence" value="ECO:0007669"/>
    <property type="project" value="TreeGrafter"/>
</dbReference>
<dbReference type="EMBL" id="CP011390">
    <property type="protein sequence ID" value="ANE52972.1"/>
    <property type="molecule type" value="Genomic_DNA"/>
</dbReference>
<evidence type="ECO:0000313" key="5">
    <source>
        <dbReference type="Proteomes" id="UP000077177"/>
    </source>
</evidence>
<dbReference type="Gene3D" id="3.20.20.30">
    <property type="entry name" value="Luciferase-like domain"/>
    <property type="match status" value="1"/>
</dbReference>
<dbReference type="RefSeq" id="WP_066408384.1">
    <property type="nucleotide sequence ID" value="NZ_CP011390.1"/>
</dbReference>
<reference evidence="5" key="1">
    <citation type="submission" date="2015-01" db="EMBL/GenBank/DDBJ databases">
        <title>Flavisolibacter sp./LCS9/ whole genome sequencing.</title>
        <authorList>
            <person name="Kim M.K."/>
            <person name="Srinivasan S."/>
            <person name="Lee J.-J."/>
        </authorList>
    </citation>
    <scope>NUCLEOTIDE SEQUENCE [LARGE SCALE GENOMIC DNA]</scope>
    <source>
        <strain evidence="5">LCS9</strain>
    </source>
</reference>
<accession>A0A172U175</accession>
<dbReference type="PATRIC" id="fig|1492898.3.peg.5071"/>
<comment type="similarity">
    <text evidence="1">To bacterial alkanal monooxygenase alpha and beta chains.</text>
</comment>
<dbReference type="NCBIfam" id="TIGR03558">
    <property type="entry name" value="oxido_grp_1"/>
    <property type="match status" value="1"/>
</dbReference>
<dbReference type="Pfam" id="PF00296">
    <property type="entry name" value="Bac_luciferase"/>
    <property type="match status" value="1"/>
</dbReference>
<dbReference type="InterPro" id="IPR011251">
    <property type="entry name" value="Luciferase-like_dom"/>
</dbReference>
<dbReference type="SUPFAM" id="SSF51679">
    <property type="entry name" value="Bacterial luciferase-like"/>
    <property type="match status" value="1"/>
</dbReference>
<name>A0A172U175_9BACT</name>
<dbReference type="AlphaFoldDB" id="A0A172U175"/>
<dbReference type="OrthoDB" id="9780518at2"/>
<dbReference type="FunFam" id="3.20.20.30:FF:000002">
    <property type="entry name" value="LLM class flavin-dependent oxidoreductase"/>
    <property type="match status" value="1"/>
</dbReference>
<proteinExistence type="predicted"/>
<evidence type="ECO:0000256" key="2">
    <source>
        <dbReference type="ARBA" id="ARBA00074555"/>
    </source>
</evidence>
<dbReference type="InterPro" id="IPR036661">
    <property type="entry name" value="Luciferase-like_sf"/>
</dbReference>
<evidence type="ECO:0000259" key="3">
    <source>
        <dbReference type="Pfam" id="PF00296"/>
    </source>
</evidence>
<dbReference type="CDD" id="cd00347">
    <property type="entry name" value="Flavin_utilizing_monoxygenases"/>
    <property type="match status" value="1"/>
</dbReference>
<organism evidence="4 5">
    <name type="scientific">Flavisolibacter tropicus</name>
    <dbReference type="NCBI Taxonomy" id="1492898"/>
    <lineage>
        <taxon>Bacteria</taxon>
        <taxon>Pseudomonadati</taxon>
        <taxon>Bacteroidota</taxon>
        <taxon>Chitinophagia</taxon>
        <taxon>Chitinophagales</taxon>
        <taxon>Chitinophagaceae</taxon>
        <taxon>Flavisolibacter</taxon>
    </lineage>
</organism>
<evidence type="ECO:0000256" key="1">
    <source>
        <dbReference type="ARBA" id="ARBA00007789"/>
    </source>
</evidence>